<dbReference type="EMBL" id="GBXM01062376">
    <property type="protein sequence ID" value="JAH46201.1"/>
    <property type="molecule type" value="Transcribed_RNA"/>
</dbReference>
<proteinExistence type="predicted"/>
<sequence length="41" mass="4840">MKGYRTIYRAQQIHEICAAVQTFVKHLLTIFALFTTCYKCK</sequence>
<organism evidence="1">
    <name type="scientific">Anguilla anguilla</name>
    <name type="common">European freshwater eel</name>
    <name type="synonym">Muraena anguilla</name>
    <dbReference type="NCBI Taxonomy" id="7936"/>
    <lineage>
        <taxon>Eukaryota</taxon>
        <taxon>Metazoa</taxon>
        <taxon>Chordata</taxon>
        <taxon>Craniata</taxon>
        <taxon>Vertebrata</taxon>
        <taxon>Euteleostomi</taxon>
        <taxon>Actinopterygii</taxon>
        <taxon>Neopterygii</taxon>
        <taxon>Teleostei</taxon>
        <taxon>Anguilliformes</taxon>
        <taxon>Anguillidae</taxon>
        <taxon>Anguilla</taxon>
    </lineage>
</organism>
<reference evidence="1" key="1">
    <citation type="submission" date="2014-11" db="EMBL/GenBank/DDBJ databases">
        <authorList>
            <person name="Amaro Gonzalez C."/>
        </authorList>
    </citation>
    <scope>NUCLEOTIDE SEQUENCE</scope>
</reference>
<reference evidence="1" key="2">
    <citation type="journal article" date="2015" name="Fish Shellfish Immunol.">
        <title>Early steps in the European eel (Anguilla anguilla)-Vibrio vulnificus interaction in the gills: Role of the RtxA13 toxin.</title>
        <authorList>
            <person name="Callol A."/>
            <person name="Pajuelo D."/>
            <person name="Ebbesson L."/>
            <person name="Teles M."/>
            <person name="MacKenzie S."/>
            <person name="Amaro C."/>
        </authorList>
    </citation>
    <scope>NUCLEOTIDE SEQUENCE</scope>
</reference>
<dbReference type="AlphaFoldDB" id="A0A0E9SY18"/>
<protein>
    <submittedName>
        <fullName evidence="1">Uncharacterized protein</fullName>
    </submittedName>
</protein>
<name>A0A0E9SY18_ANGAN</name>
<evidence type="ECO:0000313" key="1">
    <source>
        <dbReference type="EMBL" id="JAH46201.1"/>
    </source>
</evidence>
<accession>A0A0E9SY18</accession>